<sequence length="626" mass="72179">MPTKSNGNVEPVRRSSRSKRIRYNLAEDFDDDLESMLAEHERKGQESRDKRDAKRSKPEDDKYVWKHPGYDIPLDSLPALCIERIFSYVSDPQDLYNLAFTSNFLMSLVTPPLVIRSAVFHNLRKRDTRHRKTLSNIMGYLSNRSIHIPSAHRLLRLLNAKQCERGDNCWGKNLLTGKPMALDTSLACRPFGLAICDKCIKFGTTNVPYSHFSRIQKGVAFFQWNKLMDPQIDPVTGERHGSLVRVIELQQIESSFDSQEDRKEALESVVERAISAGGAYCPRQYEEKASSYLEAFENAEKEAEVFIRAEQAKADKLYNERREEKVAKKVARVRAIFDLFDEYLADCPRKDLAMTCTWREDDLDCLKFKCTIVEHAMRHLVSAPSSCSDRQIRDAAAGVKEAFTILEDKKFFSFSFISESSHRYKKGLYEYCSTETTPLTIMTSNLADQTFISLIEQDQMTKALLRVFNYHSCTALSRSFALAVVRANQNAAESQDRIEKYRSLAEKVWKKKTASYGGPSMTVGTIKDNYNTCLEEFKILKKNARDYLASDQSREFLRRDAAHQHGDFTRQMALDQVFSPSTIDQYLPSQQRRLCAYDALKNRNFENLRIIHEAYFLRPNQYSLNM</sequence>
<proteinExistence type="predicted"/>
<keyword evidence="3" id="KW-1185">Reference proteome</keyword>
<dbReference type="AlphaFoldDB" id="A0ABD3PID6"/>
<organism evidence="2 3">
    <name type="scientific">Cyclotella cryptica</name>
    <dbReference type="NCBI Taxonomy" id="29204"/>
    <lineage>
        <taxon>Eukaryota</taxon>
        <taxon>Sar</taxon>
        <taxon>Stramenopiles</taxon>
        <taxon>Ochrophyta</taxon>
        <taxon>Bacillariophyta</taxon>
        <taxon>Coscinodiscophyceae</taxon>
        <taxon>Thalassiosirophycidae</taxon>
        <taxon>Stephanodiscales</taxon>
        <taxon>Stephanodiscaceae</taxon>
        <taxon>Cyclotella</taxon>
    </lineage>
</organism>
<evidence type="ECO:0000256" key="1">
    <source>
        <dbReference type="SAM" id="MobiDB-lite"/>
    </source>
</evidence>
<evidence type="ECO:0000313" key="3">
    <source>
        <dbReference type="Proteomes" id="UP001516023"/>
    </source>
</evidence>
<dbReference type="InterPro" id="IPR036047">
    <property type="entry name" value="F-box-like_dom_sf"/>
</dbReference>
<evidence type="ECO:0000313" key="2">
    <source>
        <dbReference type="EMBL" id="KAL3787868.1"/>
    </source>
</evidence>
<dbReference type="Proteomes" id="UP001516023">
    <property type="component" value="Unassembled WGS sequence"/>
</dbReference>
<gene>
    <name evidence="2" type="ORF">HJC23_000410</name>
</gene>
<reference evidence="2 3" key="1">
    <citation type="journal article" date="2020" name="G3 (Bethesda)">
        <title>Improved Reference Genome for Cyclotella cryptica CCMP332, a Model for Cell Wall Morphogenesis, Salinity Adaptation, and Lipid Production in Diatoms (Bacillariophyta).</title>
        <authorList>
            <person name="Roberts W.R."/>
            <person name="Downey K.M."/>
            <person name="Ruck E.C."/>
            <person name="Traller J.C."/>
            <person name="Alverson A.J."/>
        </authorList>
    </citation>
    <scope>NUCLEOTIDE SEQUENCE [LARGE SCALE GENOMIC DNA]</scope>
    <source>
        <strain evidence="2 3">CCMP332</strain>
    </source>
</reference>
<protein>
    <recommendedName>
        <fullName evidence="4">F-box domain-containing protein</fullName>
    </recommendedName>
</protein>
<dbReference type="SUPFAM" id="SSF81383">
    <property type="entry name" value="F-box domain"/>
    <property type="match status" value="1"/>
</dbReference>
<name>A0ABD3PID6_9STRA</name>
<evidence type="ECO:0008006" key="4">
    <source>
        <dbReference type="Google" id="ProtNLM"/>
    </source>
</evidence>
<comment type="caution">
    <text evidence="2">The sequence shown here is derived from an EMBL/GenBank/DDBJ whole genome shotgun (WGS) entry which is preliminary data.</text>
</comment>
<feature type="compositionally biased region" description="Basic and acidic residues" evidence="1">
    <location>
        <begin position="37"/>
        <end position="60"/>
    </location>
</feature>
<accession>A0ABD3PID6</accession>
<feature type="region of interest" description="Disordered" evidence="1">
    <location>
        <begin position="36"/>
        <end position="60"/>
    </location>
</feature>
<dbReference type="EMBL" id="JABMIG020000167">
    <property type="protein sequence ID" value="KAL3787868.1"/>
    <property type="molecule type" value="Genomic_DNA"/>
</dbReference>